<sequence>MKKILLVAPYCNLPGEPYFNRFSYIAIKLSKKYNVTLLTSRYSHFEKKHRERNDKFKIKNLQLELMDEPGYRKNVSFSRLYSHTVFCNNLESYLQKTDRPDLIYSAYPLIKSNIILSSFAQKNNIPFVIDIQDNWPHSIYSALPFLNKEIFKFLFKPFIYRAKKAFANADFLISVSNTYQEYVKNNLNVSLNSDVVYIGADIALIDQINTNSNYLETSNTFRCVYIGTISHSYDINTLVTAFSKLDKKNVNTELLIIGDGPHRMKVQRYAENLSASNVKFLGSMPYDQMISIIKTCNVALNPIRKGAAQSVTNKISDYFCTGLPVLSCQENKEVRDLIESNAAGCFYEPGDSSDLANKIVELNSDAAKLQKMANSSRCIGENNFDRNITYKRIFKTIDKLLNADD</sequence>
<dbReference type="Pfam" id="PF00534">
    <property type="entry name" value="Glycos_transf_1"/>
    <property type="match status" value="1"/>
</dbReference>
<evidence type="ECO:0000313" key="3">
    <source>
        <dbReference type="Proteomes" id="UP001549366"/>
    </source>
</evidence>
<dbReference type="CDD" id="cd03794">
    <property type="entry name" value="GT4_WbuB-like"/>
    <property type="match status" value="1"/>
</dbReference>
<proteinExistence type="predicted"/>
<feature type="domain" description="Glycosyl transferase family 1" evidence="1">
    <location>
        <begin position="219"/>
        <end position="376"/>
    </location>
</feature>
<name>A0ABV2SBF2_9GAMM</name>
<dbReference type="InterPro" id="IPR050194">
    <property type="entry name" value="Glycosyltransferase_grp1"/>
</dbReference>
<dbReference type="InterPro" id="IPR001296">
    <property type="entry name" value="Glyco_trans_1"/>
</dbReference>
<comment type="caution">
    <text evidence="2">The sequence shown here is derived from an EMBL/GenBank/DDBJ whole genome shotgun (WGS) entry which is preliminary data.</text>
</comment>
<dbReference type="PANTHER" id="PTHR45947:SF3">
    <property type="entry name" value="SULFOQUINOVOSYL TRANSFERASE SQD2"/>
    <property type="match status" value="1"/>
</dbReference>
<evidence type="ECO:0000313" key="2">
    <source>
        <dbReference type="EMBL" id="MET4755096.1"/>
    </source>
</evidence>
<accession>A0ABV2SBF2</accession>
<dbReference type="RefSeq" id="WP_354009553.1">
    <property type="nucleotide sequence ID" value="NZ_JBEWTA010000001.1"/>
</dbReference>
<dbReference type="Proteomes" id="UP001549366">
    <property type="component" value="Unassembled WGS sequence"/>
</dbReference>
<organism evidence="2 3">
    <name type="scientific">Endozoicomonas lisbonensis</name>
    <dbReference type="NCBI Taxonomy" id="3120522"/>
    <lineage>
        <taxon>Bacteria</taxon>
        <taxon>Pseudomonadati</taxon>
        <taxon>Pseudomonadota</taxon>
        <taxon>Gammaproteobacteria</taxon>
        <taxon>Oceanospirillales</taxon>
        <taxon>Endozoicomonadaceae</taxon>
        <taxon>Endozoicomonas</taxon>
    </lineage>
</organism>
<gene>
    <name evidence="2" type="ORF">V5J35_000288</name>
</gene>
<protein>
    <submittedName>
        <fullName evidence="2">Glycosyltransferase involved in cell wall biosynthesis</fullName>
    </submittedName>
</protein>
<dbReference type="PANTHER" id="PTHR45947">
    <property type="entry name" value="SULFOQUINOVOSYL TRANSFERASE SQD2"/>
    <property type="match status" value="1"/>
</dbReference>
<keyword evidence="3" id="KW-1185">Reference proteome</keyword>
<dbReference type="Gene3D" id="3.40.50.2000">
    <property type="entry name" value="Glycogen Phosphorylase B"/>
    <property type="match status" value="2"/>
</dbReference>
<dbReference type="EMBL" id="JBEWTB010000002">
    <property type="protein sequence ID" value="MET4755096.1"/>
    <property type="molecule type" value="Genomic_DNA"/>
</dbReference>
<dbReference type="SUPFAM" id="SSF53756">
    <property type="entry name" value="UDP-Glycosyltransferase/glycogen phosphorylase"/>
    <property type="match status" value="1"/>
</dbReference>
<reference evidence="2 3" key="1">
    <citation type="submission" date="2024-06" db="EMBL/GenBank/DDBJ databases">
        <title>Genomic Encyclopedia of Type Strains, Phase V (KMG-V): Genome sequencing to study the core and pangenomes of soil and plant-associated prokaryotes.</title>
        <authorList>
            <person name="Whitman W."/>
        </authorList>
    </citation>
    <scope>NUCLEOTIDE SEQUENCE [LARGE SCALE GENOMIC DNA]</scope>
    <source>
        <strain evidence="2 3">NE40</strain>
    </source>
</reference>
<evidence type="ECO:0000259" key="1">
    <source>
        <dbReference type="Pfam" id="PF00534"/>
    </source>
</evidence>